<proteinExistence type="predicted"/>
<dbReference type="AlphaFoldDB" id="A0A1R0GT26"/>
<dbReference type="Proteomes" id="UP000187455">
    <property type="component" value="Unassembled WGS sequence"/>
</dbReference>
<evidence type="ECO:0000313" key="3">
    <source>
        <dbReference type="Proteomes" id="UP000187455"/>
    </source>
</evidence>
<evidence type="ECO:0000256" key="1">
    <source>
        <dbReference type="SAM" id="MobiDB-lite"/>
    </source>
</evidence>
<accession>A0A1R0GT26</accession>
<keyword evidence="3" id="KW-1185">Reference proteome</keyword>
<sequence length="77" mass="7928">MTTLSIRTAPTLGMIGEKFTGGLGSELNESPSKEDTRSSITGSPAKLTDGSKSSDNLMASIEIDAETSLPLSSAISH</sequence>
<organism evidence="2 3">
    <name type="scientific">Smittium mucronatum</name>
    <dbReference type="NCBI Taxonomy" id="133383"/>
    <lineage>
        <taxon>Eukaryota</taxon>
        <taxon>Fungi</taxon>
        <taxon>Fungi incertae sedis</taxon>
        <taxon>Zoopagomycota</taxon>
        <taxon>Kickxellomycotina</taxon>
        <taxon>Harpellomycetes</taxon>
        <taxon>Harpellales</taxon>
        <taxon>Legeriomycetaceae</taxon>
        <taxon>Smittium</taxon>
    </lineage>
</organism>
<evidence type="ECO:0000313" key="2">
    <source>
        <dbReference type="EMBL" id="OLY80047.1"/>
    </source>
</evidence>
<gene>
    <name evidence="2" type="ORF">AYI68_g5867</name>
</gene>
<reference evidence="2 3" key="1">
    <citation type="journal article" date="2016" name="Mol. Biol. Evol.">
        <title>Genome-Wide Survey of Gut Fungi (Harpellales) Reveals the First Horizontally Transferred Ubiquitin Gene from a Mosquito Host.</title>
        <authorList>
            <person name="Wang Y."/>
            <person name="White M.M."/>
            <person name="Kvist S."/>
            <person name="Moncalvo J.M."/>
        </authorList>
    </citation>
    <scope>NUCLEOTIDE SEQUENCE [LARGE SCALE GENOMIC DNA]</scope>
    <source>
        <strain evidence="2 3">ALG-7-W6</strain>
    </source>
</reference>
<name>A0A1R0GT26_9FUNG</name>
<feature type="region of interest" description="Disordered" evidence="1">
    <location>
        <begin position="17"/>
        <end position="54"/>
    </location>
</feature>
<comment type="caution">
    <text evidence="2">The sequence shown here is derived from an EMBL/GenBank/DDBJ whole genome shotgun (WGS) entry which is preliminary data.</text>
</comment>
<protein>
    <submittedName>
        <fullName evidence="2">Uncharacterized protein</fullName>
    </submittedName>
</protein>
<dbReference type="EMBL" id="LSSL01003837">
    <property type="protein sequence ID" value="OLY80047.1"/>
    <property type="molecule type" value="Genomic_DNA"/>
</dbReference>